<dbReference type="PROSITE" id="PS51900">
    <property type="entry name" value="CB"/>
    <property type="match status" value="1"/>
</dbReference>
<accession>A0A4Y9JPF6</accession>
<dbReference type="InterPro" id="IPR002104">
    <property type="entry name" value="Integrase_catalytic"/>
</dbReference>
<dbReference type="Gene3D" id="1.10.443.10">
    <property type="entry name" value="Intergrase catalytic core"/>
    <property type="match status" value="1"/>
</dbReference>
<dbReference type="InterPro" id="IPR050808">
    <property type="entry name" value="Phage_Integrase"/>
</dbReference>
<dbReference type="InterPro" id="IPR013762">
    <property type="entry name" value="Integrase-like_cat_sf"/>
</dbReference>
<sequence length="352" mass="40772">MGRPRKKENRNLPDNVYLRITKRKSGKIVKRYTYRVKGKQEIELGSDYNRACLKAAQMNIERESPNADVMTFGMVAKRYKDEVISQKRAKNTQQSNLSYLKALLAFFHNAPLDEIEPPHVVEYMQRRKDTPGAANNEYSLFNHIWKYAKQWGYTKLPSPAESVNKFPIKRRDIYVEDHIFQLIYQHANQDMQDLMDLAYLTGQRPVDIVSIQKEHIFDGYLHITQQKTKAKLRIKLVGKLADILSRRLQSSDNLLFKSKKGIAFNTKKVTDLFSRLRQKVSALYPEYATQINEFQFRDLRAKSGTDKAMAQGEEAARQQLGHTTVQMTKTYIRKAPIVTPLIDTVPPSNQGE</sequence>
<dbReference type="GO" id="GO:0003677">
    <property type="term" value="F:DNA binding"/>
    <property type="evidence" value="ECO:0007669"/>
    <property type="project" value="UniProtKB-UniRule"/>
</dbReference>
<dbReference type="GO" id="GO:0006310">
    <property type="term" value="P:DNA recombination"/>
    <property type="evidence" value="ECO:0007669"/>
    <property type="project" value="UniProtKB-KW"/>
</dbReference>
<gene>
    <name evidence="7" type="ORF">E4T80_11875</name>
</gene>
<comment type="caution">
    <text evidence="7">The sequence shown here is derived from an EMBL/GenBank/DDBJ whole genome shotgun (WGS) entry which is preliminary data.</text>
</comment>
<dbReference type="AlphaFoldDB" id="A0A4Y9JPF6"/>
<protein>
    <submittedName>
        <fullName evidence="7">Integrase</fullName>
    </submittedName>
</protein>
<evidence type="ECO:0000259" key="6">
    <source>
        <dbReference type="PROSITE" id="PS51900"/>
    </source>
</evidence>
<dbReference type="Gene3D" id="3.30.160.60">
    <property type="entry name" value="Classic Zinc Finger"/>
    <property type="match status" value="1"/>
</dbReference>
<dbReference type="InterPro" id="IPR010998">
    <property type="entry name" value="Integrase_recombinase_N"/>
</dbReference>
<dbReference type="SUPFAM" id="SSF56349">
    <property type="entry name" value="DNA breaking-rejoining enzymes"/>
    <property type="match status" value="1"/>
</dbReference>
<dbReference type="Gene3D" id="1.10.150.130">
    <property type="match status" value="1"/>
</dbReference>
<evidence type="ECO:0000256" key="4">
    <source>
        <dbReference type="ARBA" id="ARBA00023172"/>
    </source>
</evidence>
<keyword evidence="4" id="KW-0233">DNA recombination</keyword>
<evidence type="ECO:0000256" key="3">
    <source>
        <dbReference type="ARBA" id="ARBA00023125"/>
    </source>
</evidence>
<dbReference type="PANTHER" id="PTHR30629:SF2">
    <property type="entry name" value="PROPHAGE INTEGRASE INTS-RELATED"/>
    <property type="match status" value="1"/>
</dbReference>
<evidence type="ECO:0000313" key="8">
    <source>
        <dbReference type="Proteomes" id="UP000297396"/>
    </source>
</evidence>
<dbReference type="Pfam" id="PF00589">
    <property type="entry name" value="Phage_integrase"/>
    <property type="match status" value="1"/>
</dbReference>
<reference evidence="7 8" key="1">
    <citation type="submission" date="2019-03" db="EMBL/GenBank/DDBJ databases">
        <title>Diversity of the mouse oral microbiome.</title>
        <authorList>
            <person name="Joseph S."/>
            <person name="Aduse-Opoku J."/>
            <person name="Curtis M."/>
            <person name="Wade W."/>
            <person name="Hashim A."/>
        </authorList>
    </citation>
    <scope>NUCLEOTIDE SEQUENCE [LARGE SCALE GENOMIC DNA]</scope>
    <source>
        <strain evidence="7 8">WT12</strain>
    </source>
</reference>
<keyword evidence="2" id="KW-0229">DNA integration</keyword>
<evidence type="ECO:0000313" key="7">
    <source>
        <dbReference type="EMBL" id="TFV07683.1"/>
    </source>
</evidence>
<dbReference type="PANTHER" id="PTHR30629">
    <property type="entry name" value="PROPHAGE INTEGRASE"/>
    <property type="match status" value="1"/>
</dbReference>
<evidence type="ECO:0000256" key="2">
    <source>
        <dbReference type="ARBA" id="ARBA00022908"/>
    </source>
</evidence>
<dbReference type="OrthoDB" id="662444at2"/>
<dbReference type="Pfam" id="PF09003">
    <property type="entry name" value="Arm-DNA-bind_1"/>
    <property type="match status" value="1"/>
</dbReference>
<dbReference type="InterPro" id="IPR011010">
    <property type="entry name" value="DNA_brk_join_enz"/>
</dbReference>
<dbReference type="RefSeq" id="WP_135058620.1">
    <property type="nucleotide sequence ID" value="NZ_JADGLC010000038.1"/>
</dbReference>
<name>A0A4Y9JPF6_9PAST</name>
<dbReference type="InterPro" id="IPR044068">
    <property type="entry name" value="CB"/>
</dbReference>
<organism evidence="7 8">
    <name type="scientific">Muribacter muris</name>
    <dbReference type="NCBI Taxonomy" id="67855"/>
    <lineage>
        <taxon>Bacteria</taxon>
        <taxon>Pseudomonadati</taxon>
        <taxon>Pseudomonadota</taxon>
        <taxon>Gammaproteobacteria</taxon>
        <taxon>Pasteurellales</taxon>
        <taxon>Pasteurellaceae</taxon>
        <taxon>Muribacter</taxon>
    </lineage>
</organism>
<evidence type="ECO:0000256" key="5">
    <source>
        <dbReference type="PROSITE-ProRule" id="PRU01248"/>
    </source>
</evidence>
<dbReference type="GO" id="GO:0008907">
    <property type="term" value="F:integrase activity"/>
    <property type="evidence" value="ECO:0007669"/>
    <property type="project" value="InterPro"/>
</dbReference>
<evidence type="ECO:0000256" key="1">
    <source>
        <dbReference type="ARBA" id="ARBA00008857"/>
    </source>
</evidence>
<comment type="similarity">
    <text evidence="1">Belongs to the 'phage' integrase family.</text>
</comment>
<dbReference type="EMBL" id="SPPA01000038">
    <property type="protein sequence ID" value="TFV07683.1"/>
    <property type="molecule type" value="Genomic_DNA"/>
</dbReference>
<proteinExistence type="inferred from homology"/>
<keyword evidence="3 5" id="KW-0238">DNA-binding</keyword>
<feature type="domain" description="Core-binding (CB)" evidence="6">
    <location>
        <begin position="70"/>
        <end position="149"/>
    </location>
</feature>
<dbReference type="InterPro" id="IPR015094">
    <property type="entry name" value="Integrase_lambda-typ_DNA-bd_N"/>
</dbReference>
<dbReference type="Proteomes" id="UP000297396">
    <property type="component" value="Unassembled WGS sequence"/>
</dbReference>